<feature type="compositionally biased region" description="Polar residues" evidence="2">
    <location>
        <begin position="935"/>
        <end position="947"/>
    </location>
</feature>
<dbReference type="EMBL" id="CT868319">
    <property type="protein sequence ID" value="CAK79148.1"/>
    <property type="molecule type" value="Genomic_DNA"/>
</dbReference>
<keyword evidence="1" id="KW-0175">Coiled coil</keyword>
<dbReference type="RefSeq" id="XP_001446545.1">
    <property type="nucleotide sequence ID" value="XM_001446508.1"/>
</dbReference>
<dbReference type="KEGG" id="ptm:GSPATT00014115001"/>
<gene>
    <name evidence="3" type="ORF">GSPATT00014115001</name>
</gene>
<dbReference type="InParanoid" id="A0D7Y1"/>
<evidence type="ECO:0000256" key="1">
    <source>
        <dbReference type="SAM" id="Coils"/>
    </source>
</evidence>
<feature type="coiled-coil region" evidence="1">
    <location>
        <begin position="843"/>
        <end position="926"/>
    </location>
</feature>
<feature type="coiled-coil region" evidence="1">
    <location>
        <begin position="1"/>
        <end position="271"/>
    </location>
</feature>
<protein>
    <recommendedName>
        <fullName evidence="5">GRIP domain-containing protein</fullName>
    </recommendedName>
</protein>
<accession>A0D7Y1</accession>
<evidence type="ECO:0000313" key="3">
    <source>
        <dbReference type="EMBL" id="CAK79148.1"/>
    </source>
</evidence>
<evidence type="ECO:0008006" key="5">
    <source>
        <dbReference type="Google" id="ProtNLM"/>
    </source>
</evidence>
<evidence type="ECO:0000313" key="4">
    <source>
        <dbReference type="Proteomes" id="UP000000600"/>
    </source>
</evidence>
<reference evidence="3 4" key="1">
    <citation type="journal article" date="2006" name="Nature">
        <title>Global trends of whole-genome duplications revealed by the ciliate Paramecium tetraurelia.</title>
        <authorList>
            <consortium name="Genoscope"/>
            <person name="Aury J.-M."/>
            <person name="Jaillon O."/>
            <person name="Duret L."/>
            <person name="Noel B."/>
            <person name="Jubin C."/>
            <person name="Porcel B.M."/>
            <person name="Segurens B."/>
            <person name="Daubin V."/>
            <person name="Anthouard V."/>
            <person name="Aiach N."/>
            <person name="Arnaiz O."/>
            <person name="Billaut A."/>
            <person name="Beisson J."/>
            <person name="Blanc I."/>
            <person name="Bouhouche K."/>
            <person name="Camara F."/>
            <person name="Duharcourt S."/>
            <person name="Guigo R."/>
            <person name="Gogendeau D."/>
            <person name="Katinka M."/>
            <person name="Keller A.-M."/>
            <person name="Kissmehl R."/>
            <person name="Klotz C."/>
            <person name="Koll F."/>
            <person name="Le Moue A."/>
            <person name="Lepere C."/>
            <person name="Malinsky S."/>
            <person name="Nowacki M."/>
            <person name="Nowak J.K."/>
            <person name="Plattner H."/>
            <person name="Poulain J."/>
            <person name="Ruiz F."/>
            <person name="Serrano V."/>
            <person name="Zagulski M."/>
            <person name="Dessen P."/>
            <person name="Betermier M."/>
            <person name="Weissenbach J."/>
            <person name="Scarpelli C."/>
            <person name="Schachter V."/>
            <person name="Sperling L."/>
            <person name="Meyer E."/>
            <person name="Cohen J."/>
            <person name="Wincker P."/>
        </authorList>
    </citation>
    <scope>NUCLEOTIDE SEQUENCE [LARGE SCALE GENOMIC DNA]</scope>
    <source>
        <strain evidence="3 4">Stock d4-2</strain>
    </source>
</reference>
<dbReference type="GeneID" id="5032330"/>
<proteinExistence type="predicted"/>
<dbReference type="AlphaFoldDB" id="A0D7Y1"/>
<organism evidence="3 4">
    <name type="scientific">Paramecium tetraurelia</name>
    <dbReference type="NCBI Taxonomy" id="5888"/>
    <lineage>
        <taxon>Eukaryota</taxon>
        <taxon>Sar</taxon>
        <taxon>Alveolata</taxon>
        <taxon>Ciliophora</taxon>
        <taxon>Intramacronucleata</taxon>
        <taxon>Oligohymenophorea</taxon>
        <taxon>Peniculida</taxon>
        <taxon>Parameciidae</taxon>
        <taxon>Paramecium</taxon>
    </lineage>
</organism>
<feature type="region of interest" description="Disordered" evidence="2">
    <location>
        <begin position="928"/>
        <end position="947"/>
    </location>
</feature>
<sequence>MQELQVLIEQQQKQIEKQSQQQTTFSSTQRINDLDRELQEKSNIIEEITYRKNFLESQQQNNVREMNDLRQKITQYQLINEQLNEQIDQLINDQEQVKLEHEQKMIDYQNSVRRQISTFHNNSVDLLDQVDQLNKQNQENKQQILKLSQQLREREYEIQRQQQDFLQQQNYYQELQVAIVNENNQLKSQLHQMEIELQNVKFKDNQSVTNLTASQELKFKHLYEAIQEKENKTNQMNKELQHQLVLYDKQAKTLQNRITHLEDEIKQQQEKESINYESTVTFHQPEEVQQLHGQNIKLTSQVQMFSSQHFLLEKQLNEYDEKVKYLQFRQENEIKKLTEEHNQRQQQLSDQLNMSKKDIKDLQNKLGLLTQQYQDQNVQNEKLQKQNQQLSQQILNQQKDINTYNQQANEKLESANQLNQQLLKQISQLNIIRQQDQDEIRKLSTQIKQLQDQQGNYQNQIRLLQNQLNDINQDSTLEQNEIADLKKTINQLINENEILKSDGQNFKFDQSNQLRQQIRQLTQQNEIQKQEIIILKQQITSEQNTNQNEIQNYRRQIEKLQNQLKQGRNEISNPSNKQMDQITLLQTNLQQVQKSLRDQEEQNRNLQRQLNILQNNEYQQKQKQKKRALKDKIIELQQQLSNSQKDYSLSEKGQSGNLVKFYDKEIEEKQRLINSLEEQFKILQKGYEDQDQEIKLLEEENSKLKYQSDNYQNELAILRINQNLSLNPNITINNLNIQQENKILELKIQKLTTQLDELNLKLQDSENDLADMIENYKQEQQKNKQLELNLRNSKLPSKDIENQYRQMILKEFPIYGDQTLEQMINLLILNAIPNRSSQRSQQFVELQQQNQEMLEEIQVLVEKIKSQDIEYNQLQEQLQQSGKQNSVRSANHSYGMSNDFEKDKKIIELENKLALLASENSRLNHIKNQQHKKLQSQQFTQQDIQNY</sequence>
<feature type="coiled-coil region" evidence="1">
    <location>
        <begin position="334"/>
        <end position="789"/>
    </location>
</feature>
<keyword evidence="4" id="KW-1185">Reference proteome</keyword>
<dbReference type="STRING" id="5888.A0D7Y1"/>
<dbReference type="HOGENOM" id="CLU_310684_0_0_1"/>
<dbReference type="Proteomes" id="UP000000600">
    <property type="component" value="Unassembled WGS sequence"/>
</dbReference>
<evidence type="ECO:0000256" key="2">
    <source>
        <dbReference type="SAM" id="MobiDB-lite"/>
    </source>
</evidence>
<name>A0D7Y1_PARTE</name>